<evidence type="ECO:0000313" key="1">
    <source>
        <dbReference type="EMBL" id="PMD21313.1"/>
    </source>
</evidence>
<dbReference type="AlphaFoldDB" id="A0A2J6Q500"/>
<reference evidence="1 2" key="1">
    <citation type="submission" date="2016-05" db="EMBL/GenBank/DDBJ databases">
        <title>A degradative enzymes factory behind the ericoid mycorrhizal symbiosis.</title>
        <authorList>
            <consortium name="DOE Joint Genome Institute"/>
            <person name="Martino E."/>
            <person name="Morin E."/>
            <person name="Grelet G."/>
            <person name="Kuo A."/>
            <person name="Kohler A."/>
            <person name="Daghino S."/>
            <person name="Barry K."/>
            <person name="Choi C."/>
            <person name="Cichocki N."/>
            <person name="Clum A."/>
            <person name="Copeland A."/>
            <person name="Hainaut M."/>
            <person name="Haridas S."/>
            <person name="Labutti K."/>
            <person name="Lindquist E."/>
            <person name="Lipzen A."/>
            <person name="Khouja H.-R."/>
            <person name="Murat C."/>
            <person name="Ohm R."/>
            <person name="Olson A."/>
            <person name="Spatafora J."/>
            <person name="Veneault-Fourrey C."/>
            <person name="Henrissat B."/>
            <person name="Grigoriev I."/>
            <person name="Martin F."/>
            <person name="Perotto S."/>
        </authorList>
    </citation>
    <scope>NUCLEOTIDE SEQUENCE [LARGE SCALE GENOMIC DNA]</scope>
    <source>
        <strain evidence="1 2">UAMH 7357</strain>
    </source>
</reference>
<protein>
    <submittedName>
        <fullName evidence="1">Uncharacterized protein</fullName>
    </submittedName>
</protein>
<keyword evidence="2" id="KW-1185">Reference proteome</keyword>
<organism evidence="1 2">
    <name type="scientific">Hyaloscypha hepaticicola</name>
    <dbReference type="NCBI Taxonomy" id="2082293"/>
    <lineage>
        <taxon>Eukaryota</taxon>
        <taxon>Fungi</taxon>
        <taxon>Dikarya</taxon>
        <taxon>Ascomycota</taxon>
        <taxon>Pezizomycotina</taxon>
        <taxon>Leotiomycetes</taxon>
        <taxon>Helotiales</taxon>
        <taxon>Hyaloscyphaceae</taxon>
        <taxon>Hyaloscypha</taxon>
    </lineage>
</organism>
<proteinExistence type="predicted"/>
<dbReference type="Proteomes" id="UP000235672">
    <property type="component" value="Unassembled WGS sequence"/>
</dbReference>
<name>A0A2J6Q500_9HELO</name>
<evidence type="ECO:0000313" key="2">
    <source>
        <dbReference type="Proteomes" id="UP000235672"/>
    </source>
</evidence>
<sequence length="197" mass="21806">MEERGWGWTETLMDWGSVLFCSVSVWLDAGLFKNTVIAPLLVKKLTTRPSTSAYEHSAGGGLRHRLPRRVSDWRWNNRTPQPPGTFSTAILLPFPVFGRLRRSKWLPAKVDRTLVYSSQVKLFSKDGLTWSDLKPMLTAGSGIAGSSVASSKGRSAQVYQVPRRRSGWYHPYGRMEFALSPCQGGFGGIGGIGKITC</sequence>
<accession>A0A2J6Q500</accession>
<gene>
    <name evidence="1" type="ORF">NA56DRAFT_703489</name>
</gene>
<dbReference type="EMBL" id="KZ613481">
    <property type="protein sequence ID" value="PMD21313.1"/>
    <property type="molecule type" value="Genomic_DNA"/>
</dbReference>